<dbReference type="SUPFAM" id="SSF48150">
    <property type="entry name" value="DNA-glycosylase"/>
    <property type="match status" value="1"/>
</dbReference>
<proteinExistence type="predicted"/>
<dbReference type="RefSeq" id="WP_338006480.1">
    <property type="nucleotide sequence ID" value="NZ_JAOPKA010000038.1"/>
</dbReference>
<organism evidence="1 2">
    <name type="scientific">Natronoglomus mannanivorans</name>
    <dbReference type="NCBI Taxonomy" id="2979990"/>
    <lineage>
        <taxon>Archaea</taxon>
        <taxon>Methanobacteriati</taxon>
        <taxon>Methanobacteriota</taxon>
        <taxon>Stenosarchaea group</taxon>
        <taxon>Halobacteria</taxon>
        <taxon>Halobacteriales</taxon>
        <taxon>Natrialbaceae</taxon>
        <taxon>Natronoglomus</taxon>
    </lineage>
</organism>
<dbReference type="AlphaFoldDB" id="A0AAP3E4S2"/>
<name>A0AAP3E4S2_9EURY</name>
<evidence type="ECO:0000313" key="1">
    <source>
        <dbReference type="EMBL" id="MCU4744680.1"/>
    </source>
</evidence>
<comment type="caution">
    <text evidence="1">The sequence shown here is derived from an EMBL/GenBank/DDBJ whole genome shotgun (WGS) entry which is preliminary data.</text>
</comment>
<dbReference type="Proteomes" id="UP001321018">
    <property type="component" value="Unassembled WGS sequence"/>
</dbReference>
<dbReference type="EMBL" id="JAOPKA010000038">
    <property type="protein sequence ID" value="MCU4744680.1"/>
    <property type="molecule type" value="Genomic_DNA"/>
</dbReference>
<evidence type="ECO:0000313" key="2">
    <source>
        <dbReference type="Proteomes" id="UP001321018"/>
    </source>
</evidence>
<dbReference type="GO" id="GO:0003824">
    <property type="term" value="F:catalytic activity"/>
    <property type="evidence" value="ECO:0007669"/>
    <property type="project" value="InterPro"/>
</dbReference>
<protein>
    <submittedName>
        <fullName evidence="1">Uncharacterized protein</fullName>
    </submittedName>
</protein>
<dbReference type="InterPro" id="IPR011257">
    <property type="entry name" value="DNA_glycosylase"/>
</dbReference>
<gene>
    <name evidence="1" type="ORF">OB960_25255</name>
</gene>
<sequence>MTLQFENDLEEAIETYREQTSEMEPDQLTQLLDVESLWEAEGQLLETLPRKLEDDGRIDERTDLEAIALWKFPIVVRYVRDAPIETIRDISRQAFATNDITARVTSLTKLPGVGPSMATTIEMFRDPDSYTVMDPRATRALTTYGYWDGPTEASLPHYRAYLETCREIATTTGFTLRDVDRGLFVLGGE</sequence>
<accession>A0AAP3E4S2</accession>
<reference evidence="1" key="1">
    <citation type="submission" date="2022-09" db="EMBL/GenBank/DDBJ databases">
        <title>Enrichment on poylsaccharides allowed isolation of novel metabolic and taxonomic groups of Haloarchaea.</title>
        <authorList>
            <person name="Sorokin D.Y."/>
            <person name="Elcheninov A.G."/>
            <person name="Khizhniak T.V."/>
            <person name="Kolganova T.V."/>
            <person name="Kublanov I.V."/>
        </authorList>
    </citation>
    <scope>NUCLEOTIDE SEQUENCE</scope>
    <source>
        <strain evidence="1">AArc-xg1-1</strain>
    </source>
</reference>
<dbReference type="GO" id="GO:0006281">
    <property type="term" value="P:DNA repair"/>
    <property type="evidence" value="ECO:0007669"/>
    <property type="project" value="InterPro"/>
</dbReference>